<keyword evidence="3" id="KW-1185">Reference proteome</keyword>
<feature type="compositionally biased region" description="Basic and acidic residues" evidence="1">
    <location>
        <begin position="155"/>
        <end position="168"/>
    </location>
</feature>
<proteinExistence type="predicted"/>
<dbReference type="AlphaFoldDB" id="A0AA36JSI2"/>
<gene>
    <name evidence="2" type="ORF">EVOR1521_LOCUS31176</name>
</gene>
<evidence type="ECO:0000313" key="2">
    <source>
        <dbReference type="EMBL" id="CAJ1410338.1"/>
    </source>
</evidence>
<feature type="region of interest" description="Disordered" evidence="1">
    <location>
        <begin position="1"/>
        <end position="20"/>
    </location>
</feature>
<accession>A0AA36JSI2</accession>
<dbReference type="EMBL" id="CAUJNA010003812">
    <property type="protein sequence ID" value="CAJ1410338.1"/>
    <property type="molecule type" value="Genomic_DNA"/>
</dbReference>
<feature type="compositionally biased region" description="Low complexity" evidence="1">
    <location>
        <begin position="170"/>
        <end position="185"/>
    </location>
</feature>
<sequence>MDIKTQEKFPPLRSGRPVGGATEARCQLGGVLVRSGSVPCRAQAEQLLARLRRTALETLPLEQRLAAAAEALCVERAEVSFVVTLDARRWLGRKIESPTLRSLEETLHWRRRADEAEAAGWPGVRELWNDWQCLCRPKQLQHRRRSASELQRLQHAGDLENQRREARRPSLQSAQQQAEQLLSRAMARPRSRKRQVILRAVKRRTH</sequence>
<evidence type="ECO:0000256" key="1">
    <source>
        <dbReference type="SAM" id="MobiDB-lite"/>
    </source>
</evidence>
<organism evidence="2 3">
    <name type="scientific">Effrenium voratum</name>
    <dbReference type="NCBI Taxonomy" id="2562239"/>
    <lineage>
        <taxon>Eukaryota</taxon>
        <taxon>Sar</taxon>
        <taxon>Alveolata</taxon>
        <taxon>Dinophyceae</taxon>
        <taxon>Suessiales</taxon>
        <taxon>Symbiodiniaceae</taxon>
        <taxon>Effrenium</taxon>
    </lineage>
</organism>
<comment type="caution">
    <text evidence="2">The sequence shown here is derived from an EMBL/GenBank/DDBJ whole genome shotgun (WGS) entry which is preliminary data.</text>
</comment>
<reference evidence="2" key="1">
    <citation type="submission" date="2023-08" db="EMBL/GenBank/DDBJ databases">
        <authorList>
            <person name="Chen Y."/>
            <person name="Shah S."/>
            <person name="Dougan E. K."/>
            <person name="Thang M."/>
            <person name="Chan C."/>
        </authorList>
    </citation>
    <scope>NUCLEOTIDE SEQUENCE</scope>
</reference>
<evidence type="ECO:0000313" key="3">
    <source>
        <dbReference type="Proteomes" id="UP001178507"/>
    </source>
</evidence>
<name>A0AA36JSI2_9DINO</name>
<dbReference type="Proteomes" id="UP001178507">
    <property type="component" value="Unassembled WGS sequence"/>
</dbReference>
<protein>
    <submittedName>
        <fullName evidence="2">Uncharacterized protein</fullName>
    </submittedName>
</protein>
<feature type="region of interest" description="Disordered" evidence="1">
    <location>
        <begin position="146"/>
        <end position="193"/>
    </location>
</feature>